<dbReference type="KEGG" id="nai:NECAME_06670"/>
<evidence type="ECO:0000313" key="1">
    <source>
        <dbReference type="EMBL" id="ETN84786.1"/>
    </source>
</evidence>
<dbReference type="InterPro" id="IPR035309">
    <property type="entry name" value="PSME4"/>
</dbReference>
<evidence type="ECO:0000313" key="2">
    <source>
        <dbReference type="Proteomes" id="UP000053676"/>
    </source>
</evidence>
<keyword evidence="2" id="KW-1185">Reference proteome</keyword>
<accession>W2TUP7</accession>
<dbReference type="GO" id="GO:0005829">
    <property type="term" value="C:cytosol"/>
    <property type="evidence" value="ECO:0007669"/>
    <property type="project" value="TreeGrafter"/>
</dbReference>
<dbReference type="EMBL" id="KI657862">
    <property type="protein sequence ID" value="ETN84786.1"/>
    <property type="molecule type" value="Genomic_DNA"/>
</dbReference>
<dbReference type="GO" id="GO:0010499">
    <property type="term" value="P:proteasomal ubiquitin-independent protein catabolic process"/>
    <property type="evidence" value="ECO:0007669"/>
    <property type="project" value="TreeGrafter"/>
</dbReference>
<reference evidence="2" key="1">
    <citation type="journal article" date="2014" name="Nat. Genet.">
        <title>Genome of the human hookworm Necator americanus.</title>
        <authorList>
            <person name="Tang Y.T."/>
            <person name="Gao X."/>
            <person name="Rosa B.A."/>
            <person name="Abubucker S."/>
            <person name="Hallsworth-Pepin K."/>
            <person name="Martin J."/>
            <person name="Tyagi R."/>
            <person name="Heizer E."/>
            <person name="Zhang X."/>
            <person name="Bhonagiri-Palsikar V."/>
            <person name="Minx P."/>
            <person name="Warren W.C."/>
            <person name="Wang Q."/>
            <person name="Zhan B."/>
            <person name="Hotez P.J."/>
            <person name="Sternberg P.W."/>
            <person name="Dougall A."/>
            <person name="Gaze S.T."/>
            <person name="Mulvenna J."/>
            <person name="Sotillo J."/>
            <person name="Ranganathan S."/>
            <person name="Rabelo E.M."/>
            <person name="Wilson R.K."/>
            <person name="Felgner P.L."/>
            <person name="Bethony J."/>
            <person name="Hawdon J.M."/>
            <person name="Gasser R.B."/>
            <person name="Loukas A."/>
            <person name="Mitreva M."/>
        </authorList>
    </citation>
    <scope>NUCLEOTIDE SEQUENCE [LARGE SCALE GENOMIC DNA]</scope>
</reference>
<gene>
    <name evidence="1" type="ORF">NECAME_06670</name>
</gene>
<dbReference type="PANTHER" id="PTHR32170">
    <property type="entry name" value="PROTEASOME ACTIVATOR COMPLEX SUBUNIT 4"/>
    <property type="match status" value="1"/>
</dbReference>
<dbReference type="Proteomes" id="UP000053676">
    <property type="component" value="Unassembled WGS sequence"/>
</dbReference>
<sequence>MLVCGVLSAKQMEEEVNVNQTGSARFGLSLSALIVFSRIEELDALPSIIGSVSVFLYKFIYCLEEVPRTLCLRMILCLLSFRPKQLGYKKASTYVVVDSAAAIKRDINRKFGRHEKHFVLVPYHEELTCELDARFDHIKHGLITAVLVNEQRPGLRNFVFALKTFLSIYGFRFSKEEHVQLIQLFYLILVRKDQWPDIVNYAAKTLEDLVNRSYFNYDDITLDWEPLYNLYYDANYGKLEEIDGKNLRNAVFRLKRFYRPSETPKIWDKVGTAVNKTSCGVALACLRAAGLRLQTE</sequence>
<organism evidence="1 2">
    <name type="scientific">Necator americanus</name>
    <name type="common">Human hookworm</name>
    <dbReference type="NCBI Taxonomy" id="51031"/>
    <lineage>
        <taxon>Eukaryota</taxon>
        <taxon>Metazoa</taxon>
        <taxon>Ecdysozoa</taxon>
        <taxon>Nematoda</taxon>
        <taxon>Chromadorea</taxon>
        <taxon>Rhabditida</taxon>
        <taxon>Rhabditina</taxon>
        <taxon>Rhabditomorpha</taxon>
        <taxon>Strongyloidea</taxon>
        <taxon>Ancylostomatidae</taxon>
        <taxon>Bunostominae</taxon>
        <taxon>Necator</taxon>
    </lineage>
</organism>
<name>W2TUP7_NECAM</name>
<proteinExistence type="predicted"/>
<dbReference type="STRING" id="51031.W2TUP7"/>
<dbReference type="OrthoDB" id="17907at2759"/>
<dbReference type="PANTHER" id="PTHR32170:SF4">
    <property type="entry name" value="DUF3437 DOMAIN-CONTAINING PROTEIN-RELATED"/>
    <property type="match status" value="1"/>
</dbReference>
<dbReference type="GO" id="GO:0005634">
    <property type="term" value="C:nucleus"/>
    <property type="evidence" value="ECO:0007669"/>
    <property type="project" value="TreeGrafter"/>
</dbReference>
<dbReference type="GO" id="GO:0016504">
    <property type="term" value="F:peptidase activator activity"/>
    <property type="evidence" value="ECO:0007669"/>
    <property type="project" value="InterPro"/>
</dbReference>
<dbReference type="GO" id="GO:0070628">
    <property type="term" value="F:proteasome binding"/>
    <property type="evidence" value="ECO:0007669"/>
    <property type="project" value="InterPro"/>
</dbReference>
<dbReference type="AlphaFoldDB" id="W2TUP7"/>
<protein>
    <submittedName>
        <fullName evidence="1">Uncharacterized protein</fullName>
    </submittedName>
</protein>